<dbReference type="InterPro" id="IPR032710">
    <property type="entry name" value="NTF2-like_dom_sf"/>
</dbReference>
<dbReference type="InterPro" id="IPR037401">
    <property type="entry name" value="SnoaL-like"/>
</dbReference>
<protein>
    <submittedName>
        <fullName evidence="2">Nuclear transport factor 2 family protein</fullName>
    </submittedName>
</protein>
<dbReference type="Pfam" id="PF12680">
    <property type="entry name" value="SnoaL_2"/>
    <property type="match status" value="1"/>
</dbReference>
<dbReference type="AlphaFoldDB" id="A0A7X4KFT9"/>
<accession>A0A7X4KFT9</accession>
<name>A0A7X4KFT9_9BURK</name>
<dbReference type="Proteomes" id="UP000469734">
    <property type="component" value="Unassembled WGS sequence"/>
</dbReference>
<evidence type="ECO:0000259" key="1">
    <source>
        <dbReference type="Pfam" id="PF12680"/>
    </source>
</evidence>
<gene>
    <name evidence="2" type="ORF">GTP56_06555</name>
</gene>
<proteinExistence type="predicted"/>
<evidence type="ECO:0000313" key="2">
    <source>
        <dbReference type="EMBL" id="MYM71859.1"/>
    </source>
</evidence>
<dbReference type="SUPFAM" id="SSF54427">
    <property type="entry name" value="NTF2-like"/>
    <property type="match status" value="1"/>
</dbReference>
<comment type="caution">
    <text evidence="2">The sequence shown here is derived from an EMBL/GenBank/DDBJ whole genome shotgun (WGS) entry which is preliminary data.</text>
</comment>
<sequence>MDKLEPLLTWYAALTPHNLHRTAEFYAVDAHFRDPFNDVRGVGAIEAILRHMFEHTDHPHFVIGERIVQAERAFVTWTFVCTLRGHTYEIAGGTHFHFNADGLVTLHRDYWDAAEELLQKLPLVGAPIRWLRRRFAVKVD</sequence>
<feature type="domain" description="SnoaL-like" evidence="1">
    <location>
        <begin position="9"/>
        <end position="107"/>
    </location>
</feature>
<dbReference type="Gene3D" id="3.10.450.50">
    <property type="match status" value="1"/>
</dbReference>
<dbReference type="EMBL" id="WWCR01000004">
    <property type="protein sequence ID" value="MYM71859.1"/>
    <property type="molecule type" value="Genomic_DNA"/>
</dbReference>
<organism evidence="2 3">
    <name type="scientific">Duganella margarita</name>
    <dbReference type="NCBI Taxonomy" id="2692170"/>
    <lineage>
        <taxon>Bacteria</taxon>
        <taxon>Pseudomonadati</taxon>
        <taxon>Pseudomonadota</taxon>
        <taxon>Betaproteobacteria</taxon>
        <taxon>Burkholderiales</taxon>
        <taxon>Oxalobacteraceae</taxon>
        <taxon>Telluria group</taxon>
        <taxon>Duganella</taxon>
    </lineage>
</organism>
<reference evidence="2 3" key="1">
    <citation type="submission" date="2019-12" db="EMBL/GenBank/DDBJ databases">
        <title>Novel species isolated from a subtropical stream in China.</title>
        <authorList>
            <person name="Lu H."/>
        </authorList>
    </citation>
    <scope>NUCLEOTIDE SEQUENCE [LARGE SCALE GENOMIC DNA]</scope>
    <source>
        <strain evidence="2 3">FT134W</strain>
    </source>
</reference>
<evidence type="ECO:0000313" key="3">
    <source>
        <dbReference type="Proteomes" id="UP000469734"/>
    </source>
</evidence>